<name>A0ACC0XIJ0_9ROSI</name>
<keyword evidence="2" id="KW-1185">Reference proteome</keyword>
<reference evidence="2" key="1">
    <citation type="journal article" date="2023" name="G3 (Bethesda)">
        <title>Genome assembly and association tests identify interacting loci associated with vigor, precocity, and sex in interspecific pistachio rootstocks.</title>
        <authorList>
            <person name="Palmer W."/>
            <person name="Jacygrad E."/>
            <person name="Sagayaradj S."/>
            <person name="Cavanaugh K."/>
            <person name="Han R."/>
            <person name="Bertier L."/>
            <person name="Beede B."/>
            <person name="Kafkas S."/>
            <person name="Golino D."/>
            <person name="Preece J."/>
            <person name="Michelmore R."/>
        </authorList>
    </citation>
    <scope>NUCLEOTIDE SEQUENCE [LARGE SCALE GENOMIC DNA]</scope>
</reference>
<accession>A0ACC0XIJ0</accession>
<protein>
    <submittedName>
        <fullName evidence="1">Uncharacterized protein</fullName>
    </submittedName>
</protein>
<dbReference type="EMBL" id="CM047747">
    <property type="protein sequence ID" value="KAJ0017310.1"/>
    <property type="molecule type" value="Genomic_DNA"/>
</dbReference>
<evidence type="ECO:0000313" key="2">
    <source>
        <dbReference type="Proteomes" id="UP001163603"/>
    </source>
</evidence>
<organism evidence="1 2">
    <name type="scientific">Pistacia integerrima</name>
    <dbReference type="NCBI Taxonomy" id="434235"/>
    <lineage>
        <taxon>Eukaryota</taxon>
        <taxon>Viridiplantae</taxon>
        <taxon>Streptophyta</taxon>
        <taxon>Embryophyta</taxon>
        <taxon>Tracheophyta</taxon>
        <taxon>Spermatophyta</taxon>
        <taxon>Magnoliopsida</taxon>
        <taxon>eudicotyledons</taxon>
        <taxon>Gunneridae</taxon>
        <taxon>Pentapetalae</taxon>
        <taxon>rosids</taxon>
        <taxon>malvids</taxon>
        <taxon>Sapindales</taxon>
        <taxon>Anacardiaceae</taxon>
        <taxon>Pistacia</taxon>
    </lineage>
</organism>
<gene>
    <name evidence="1" type="ORF">Pint_10621</name>
</gene>
<comment type="caution">
    <text evidence="1">The sequence shown here is derived from an EMBL/GenBank/DDBJ whole genome shotgun (WGS) entry which is preliminary data.</text>
</comment>
<dbReference type="Proteomes" id="UP001163603">
    <property type="component" value="Chromosome 12"/>
</dbReference>
<evidence type="ECO:0000313" key="1">
    <source>
        <dbReference type="EMBL" id="KAJ0017310.1"/>
    </source>
</evidence>
<proteinExistence type="predicted"/>
<sequence length="405" mass="44259">MAVSLLSNEVSDLCIGKPALRGISVVSATVGDALSALKRFGETYISVWSCDHSQRRRKAITNGEDPCKCISKICMVDIVCFLCKEENLLNLASALEAPVSVLLPKASGIVRHLEPNASLLDAINLMLEGAQNIVIPLPRRKKFVQKPSLESTLHNDREYCWLTQEDIIRYFLNSIGVIGSTSNHPINSLNIIDNSDILAIHYDEPATLALPFIAQSHITQTSVAAVDDYGKLVGDISPFALNSCDETVVAAIATLSVDDLMAYVDCGKPPKDLVQVVKKRLEERNMGAFVELMEDDWGISSSCSSDDEDSVSSGRSGRSGGYYARVVSRSEAIVCYPWSSLMAVIIQALARRVSYVWVVDEDGTLAGIVTFARILKVFQERLRSMTEAENPSFNMLASAQGNNVF</sequence>